<keyword evidence="2" id="KW-0378">Hydrolase</keyword>
<dbReference type="InterPro" id="IPR050884">
    <property type="entry name" value="CNP_phosphodiesterase-III"/>
</dbReference>
<evidence type="ECO:0000313" key="6">
    <source>
        <dbReference type="EMBL" id="RTE66984.1"/>
    </source>
</evidence>
<dbReference type="InterPro" id="IPR004843">
    <property type="entry name" value="Calcineurin-like_PHP"/>
</dbReference>
<dbReference type="Pfam" id="PF00149">
    <property type="entry name" value="Metallophos"/>
    <property type="match status" value="1"/>
</dbReference>
<comment type="caution">
    <text evidence="6">The sequence shown here is derived from an EMBL/GenBank/DDBJ whole genome shotgun (WGS) entry which is preliminary data.</text>
</comment>
<dbReference type="AlphaFoldDB" id="A0A430KUI1"/>
<protein>
    <submittedName>
        <fullName evidence="6">Phosphodiesterase</fullName>
    </submittedName>
</protein>
<proteinExistence type="inferred from homology"/>
<sequence length="253" mass="28528">MKPLIVAQITDCHLQNDPDHRYRGRDVEQSLVAVVDDLLEQGDAELILWTGDLVHHGALNGYSRLQNRLAALPLPSYWIPGNHDDVELMLQLGGRMNLRTIVEQDWVILLLDSTSQPDGQGSGQLAQTELDFLEQQLQRYQDYHCLVVLHHNPVPVESAWQDSIMLANSDAFWALLAGHRQVKGVVNGHVHQTRDQLYQGVRVLMTPSSSVQFKAGCDLMTLEDEPTLARPAYRLLQLYPDGRIATRVKRVAC</sequence>
<feature type="domain" description="Calcineurin-like phosphoesterase" evidence="5">
    <location>
        <begin position="6"/>
        <end position="192"/>
    </location>
</feature>
<dbReference type="InterPro" id="IPR029052">
    <property type="entry name" value="Metallo-depent_PP-like"/>
</dbReference>
<dbReference type="PANTHER" id="PTHR42988">
    <property type="entry name" value="PHOSPHOHYDROLASE"/>
    <property type="match status" value="1"/>
</dbReference>
<evidence type="ECO:0000256" key="2">
    <source>
        <dbReference type="ARBA" id="ARBA00022801"/>
    </source>
</evidence>
<keyword evidence="7" id="KW-1185">Reference proteome</keyword>
<keyword evidence="3" id="KW-0408">Iron</keyword>
<dbReference type="Proteomes" id="UP000283087">
    <property type="component" value="Unassembled WGS sequence"/>
</dbReference>
<dbReference type="PANTHER" id="PTHR42988:SF2">
    <property type="entry name" value="CYCLIC NUCLEOTIDE PHOSPHODIESTERASE CBUA0032-RELATED"/>
    <property type="match status" value="1"/>
</dbReference>
<dbReference type="OrthoDB" id="9784378at2"/>
<evidence type="ECO:0000256" key="3">
    <source>
        <dbReference type="ARBA" id="ARBA00023004"/>
    </source>
</evidence>
<dbReference type="Gene3D" id="3.60.21.10">
    <property type="match status" value="1"/>
</dbReference>
<keyword evidence="1" id="KW-0479">Metal-binding</keyword>
<organism evidence="6 7">
    <name type="scientific">Amphritea opalescens</name>
    <dbReference type="NCBI Taxonomy" id="2490544"/>
    <lineage>
        <taxon>Bacteria</taxon>
        <taxon>Pseudomonadati</taxon>
        <taxon>Pseudomonadota</taxon>
        <taxon>Gammaproteobacteria</taxon>
        <taxon>Oceanospirillales</taxon>
        <taxon>Oceanospirillaceae</taxon>
        <taxon>Amphritea</taxon>
    </lineage>
</organism>
<dbReference type="SUPFAM" id="SSF56300">
    <property type="entry name" value="Metallo-dependent phosphatases"/>
    <property type="match status" value="1"/>
</dbReference>
<evidence type="ECO:0000256" key="4">
    <source>
        <dbReference type="ARBA" id="ARBA00025742"/>
    </source>
</evidence>
<dbReference type="GO" id="GO:0004112">
    <property type="term" value="F:cyclic-nucleotide phosphodiesterase activity"/>
    <property type="evidence" value="ECO:0007669"/>
    <property type="project" value="InterPro"/>
</dbReference>
<dbReference type="EMBL" id="RQXW01000003">
    <property type="protein sequence ID" value="RTE66984.1"/>
    <property type="molecule type" value="Genomic_DNA"/>
</dbReference>
<comment type="similarity">
    <text evidence="4">Belongs to the cyclic nucleotide phosphodiesterase class-III family.</text>
</comment>
<dbReference type="GO" id="GO:0046872">
    <property type="term" value="F:metal ion binding"/>
    <property type="evidence" value="ECO:0007669"/>
    <property type="project" value="UniProtKB-KW"/>
</dbReference>
<name>A0A430KUI1_9GAMM</name>
<dbReference type="RefSeq" id="WP_126157569.1">
    <property type="nucleotide sequence ID" value="NZ_RQXW01000003.1"/>
</dbReference>
<evidence type="ECO:0000259" key="5">
    <source>
        <dbReference type="Pfam" id="PF00149"/>
    </source>
</evidence>
<accession>A0A430KUI1</accession>
<evidence type="ECO:0000256" key="1">
    <source>
        <dbReference type="ARBA" id="ARBA00022723"/>
    </source>
</evidence>
<dbReference type="InterPro" id="IPR026575">
    <property type="entry name" value="GpdQ/CpdA-like"/>
</dbReference>
<reference evidence="6 7" key="1">
    <citation type="submission" date="2018-11" db="EMBL/GenBank/DDBJ databases">
        <title>The draft genome sequence of Amphritea opalescens ANRC-JH13T.</title>
        <authorList>
            <person name="Fang Z."/>
            <person name="Zhang Y."/>
            <person name="Han X."/>
        </authorList>
    </citation>
    <scope>NUCLEOTIDE SEQUENCE [LARGE SCALE GENOMIC DNA]</scope>
    <source>
        <strain evidence="6 7">ANRC-JH13</strain>
    </source>
</reference>
<gene>
    <name evidence="6" type="ORF">EH243_05150</name>
</gene>
<evidence type="ECO:0000313" key="7">
    <source>
        <dbReference type="Proteomes" id="UP000283087"/>
    </source>
</evidence>
<dbReference type="CDD" id="cd07402">
    <property type="entry name" value="MPP_GpdQ"/>
    <property type="match status" value="1"/>
</dbReference>